<gene>
    <name evidence="2" type="ORF">NX722_24300</name>
</gene>
<accession>A0ABT3N223</accession>
<organism evidence="2 3">
    <name type="scientific">Endozoicomonas gorgoniicola</name>
    <dbReference type="NCBI Taxonomy" id="1234144"/>
    <lineage>
        <taxon>Bacteria</taxon>
        <taxon>Pseudomonadati</taxon>
        <taxon>Pseudomonadota</taxon>
        <taxon>Gammaproteobacteria</taxon>
        <taxon>Oceanospirillales</taxon>
        <taxon>Endozoicomonadaceae</taxon>
        <taxon>Endozoicomonas</taxon>
    </lineage>
</organism>
<comment type="caution">
    <text evidence="2">The sequence shown here is derived from an EMBL/GenBank/DDBJ whole genome shotgun (WGS) entry which is preliminary data.</text>
</comment>
<protein>
    <submittedName>
        <fullName evidence="2">AlpA family phage regulatory protein</fullName>
    </submittedName>
</protein>
<evidence type="ECO:0000313" key="3">
    <source>
        <dbReference type="Proteomes" id="UP001209854"/>
    </source>
</evidence>
<name>A0ABT3N223_9GAMM</name>
<feature type="region of interest" description="Disordered" evidence="1">
    <location>
        <begin position="1"/>
        <end position="24"/>
    </location>
</feature>
<evidence type="ECO:0000256" key="1">
    <source>
        <dbReference type="SAM" id="MobiDB-lite"/>
    </source>
</evidence>
<dbReference type="Pfam" id="PF05930">
    <property type="entry name" value="Phage_AlpA"/>
    <property type="match status" value="1"/>
</dbReference>
<dbReference type="InterPro" id="IPR010260">
    <property type="entry name" value="AlpA"/>
</dbReference>
<keyword evidence="3" id="KW-1185">Reference proteome</keyword>
<reference evidence="2 3" key="1">
    <citation type="submission" date="2022-10" db="EMBL/GenBank/DDBJ databases">
        <title>High-quality genome sequences of two octocoral-associated bacteria, Endozoicomonas euniceicola EF212 and Endozoicomonas gorgoniicola PS125.</title>
        <authorList>
            <person name="Chiou Y.-J."/>
            <person name="Chen Y.-H."/>
        </authorList>
    </citation>
    <scope>NUCLEOTIDE SEQUENCE [LARGE SCALE GENOMIC DNA]</scope>
    <source>
        <strain evidence="2 3">PS125</strain>
    </source>
</reference>
<dbReference type="SUPFAM" id="SSF46955">
    <property type="entry name" value="Putative DNA-binding domain"/>
    <property type="match status" value="1"/>
</dbReference>
<sequence length="95" mass="10760">MEVKRHKTPEALNVTSLDHEQDSGKLLEADQKEIKLVRRQEVEDALGISRSTLYRLLAAENALPAPVTLPGGGVRWVWSEIMDWAQQRIKERGQA</sequence>
<dbReference type="RefSeq" id="WP_262565446.1">
    <property type="nucleotide sequence ID" value="NZ_JAPFCC010000001.1"/>
</dbReference>
<proteinExistence type="predicted"/>
<dbReference type="Gene3D" id="1.10.238.160">
    <property type="match status" value="1"/>
</dbReference>
<dbReference type="InterPro" id="IPR009061">
    <property type="entry name" value="DNA-bd_dom_put_sf"/>
</dbReference>
<dbReference type="EMBL" id="JAPFCC010000001">
    <property type="protein sequence ID" value="MCW7555692.1"/>
    <property type="molecule type" value="Genomic_DNA"/>
</dbReference>
<dbReference type="Proteomes" id="UP001209854">
    <property type="component" value="Unassembled WGS sequence"/>
</dbReference>
<evidence type="ECO:0000313" key="2">
    <source>
        <dbReference type="EMBL" id="MCW7555692.1"/>
    </source>
</evidence>